<evidence type="ECO:0000313" key="3">
    <source>
        <dbReference type="Proteomes" id="UP000799779"/>
    </source>
</evidence>
<evidence type="ECO:0000256" key="1">
    <source>
        <dbReference type="SAM" id="MobiDB-lite"/>
    </source>
</evidence>
<organism evidence="2 3">
    <name type="scientific">Amniculicola lignicola CBS 123094</name>
    <dbReference type="NCBI Taxonomy" id="1392246"/>
    <lineage>
        <taxon>Eukaryota</taxon>
        <taxon>Fungi</taxon>
        <taxon>Dikarya</taxon>
        <taxon>Ascomycota</taxon>
        <taxon>Pezizomycotina</taxon>
        <taxon>Dothideomycetes</taxon>
        <taxon>Pleosporomycetidae</taxon>
        <taxon>Pleosporales</taxon>
        <taxon>Amniculicolaceae</taxon>
        <taxon>Amniculicola</taxon>
    </lineage>
</organism>
<name>A0A6A5WAZ9_9PLEO</name>
<accession>A0A6A5WAZ9</accession>
<feature type="region of interest" description="Disordered" evidence="1">
    <location>
        <begin position="1"/>
        <end position="36"/>
    </location>
</feature>
<evidence type="ECO:0000313" key="2">
    <source>
        <dbReference type="EMBL" id="KAF1994786.1"/>
    </source>
</evidence>
<dbReference type="OrthoDB" id="5416172at2759"/>
<sequence>MAATGTSIPNDADLQRTIPSVPRPNQINPSLEYSQTNIAHAADNAFYIPRSTNDKGATTGP</sequence>
<protein>
    <submittedName>
        <fullName evidence="2">Uncharacterized protein</fullName>
    </submittedName>
</protein>
<dbReference type="EMBL" id="ML977651">
    <property type="protein sequence ID" value="KAF1994786.1"/>
    <property type="molecule type" value="Genomic_DNA"/>
</dbReference>
<keyword evidence="3" id="KW-1185">Reference proteome</keyword>
<proteinExistence type="predicted"/>
<reference evidence="2" key="1">
    <citation type="journal article" date="2020" name="Stud. Mycol.">
        <title>101 Dothideomycetes genomes: a test case for predicting lifestyles and emergence of pathogens.</title>
        <authorList>
            <person name="Haridas S."/>
            <person name="Albert R."/>
            <person name="Binder M."/>
            <person name="Bloem J."/>
            <person name="Labutti K."/>
            <person name="Salamov A."/>
            <person name="Andreopoulos B."/>
            <person name="Baker S."/>
            <person name="Barry K."/>
            <person name="Bills G."/>
            <person name="Bluhm B."/>
            <person name="Cannon C."/>
            <person name="Castanera R."/>
            <person name="Culley D."/>
            <person name="Daum C."/>
            <person name="Ezra D."/>
            <person name="Gonzalez J."/>
            <person name="Henrissat B."/>
            <person name="Kuo A."/>
            <person name="Liang C."/>
            <person name="Lipzen A."/>
            <person name="Lutzoni F."/>
            <person name="Magnuson J."/>
            <person name="Mondo S."/>
            <person name="Nolan M."/>
            <person name="Ohm R."/>
            <person name="Pangilinan J."/>
            <person name="Park H.-J."/>
            <person name="Ramirez L."/>
            <person name="Alfaro M."/>
            <person name="Sun H."/>
            <person name="Tritt A."/>
            <person name="Yoshinaga Y."/>
            <person name="Zwiers L.-H."/>
            <person name="Turgeon B."/>
            <person name="Goodwin S."/>
            <person name="Spatafora J."/>
            <person name="Crous P."/>
            <person name="Grigoriev I."/>
        </authorList>
    </citation>
    <scope>NUCLEOTIDE SEQUENCE</scope>
    <source>
        <strain evidence="2">CBS 123094</strain>
    </source>
</reference>
<feature type="compositionally biased region" description="Polar residues" evidence="1">
    <location>
        <begin position="23"/>
        <end position="36"/>
    </location>
</feature>
<dbReference type="AlphaFoldDB" id="A0A6A5WAZ9"/>
<dbReference type="Proteomes" id="UP000799779">
    <property type="component" value="Unassembled WGS sequence"/>
</dbReference>
<gene>
    <name evidence="2" type="ORF">P154DRAFT_526804</name>
</gene>